<dbReference type="Gene3D" id="1.20.140.10">
    <property type="entry name" value="Butyryl-CoA Dehydrogenase, subunit A, domain 3"/>
    <property type="match status" value="1"/>
</dbReference>
<dbReference type="GO" id="GO:0005737">
    <property type="term" value="C:cytoplasm"/>
    <property type="evidence" value="ECO:0007669"/>
    <property type="project" value="TreeGrafter"/>
</dbReference>
<protein>
    <recommendedName>
        <fullName evidence="11">Acyl-CoA dehydrogenase</fullName>
    </recommendedName>
</protein>
<dbReference type="Pfam" id="PF00441">
    <property type="entry name" value="Acyl-CoA_dh_1"/>
    <property type="match status" value="1"/>
</dbReference>
<dbReference type="Gene3D" id="1.10.540.10">
    <property type="entry name" value="Acyl-CoA dehydrogenase/oxidase, N-terminal domain"/>
    <property type="match status" value="1"/>
</dbReference>
<dbReference type="SUPFAM" id="SSF56645">
    <property type="entry name" value="Acyl-CoA dehydrogenase NM domain-like"/>
    <property type="match status" value="1"/>
</dbReference>
<dbReference type="SUPFAM" id="SSF47203">
    <property type="entry name" value="Acyl-CoA dehydrogenase C-terminal domain-like"/>
    <property type="match status" value="1"/>
</dbReference>
<evidence type="ECO:0000256" key="2">
    <source>
        <dbReference type="ARBA" id="ARBA00009347"/>
    </source>
</evidence>
<organism evidence="9 10">
    <name type="scientific">Salinarimonas ramus</name>
    <dbReference type="NCBI Taxonomy" id="690164"/>
    <lineage>
        <taxon>Bacteria</taxon>
        <taxon>Pseudomonadati</taxon>
        <taxon>Pseudomonadota</taxon>
        <taxon>Alphaproteobacteria</taxon>
        <taxon>Hyphomicrobiales</taxon>
        <taxon>Salinarimonadaceae</taxon>
        <taxon>Salinarimonas</taxon>
    </lineage>
</organism>
<evidence type="ECO:0000256" key="4">
    <source>
        <dbReference type="ARBA" id="ARBA00022827"/>
    </source>
</evidence>
<evidence type="ECO:0000313" key="9">
    <source>
        <dbReference type="EMBL" id="GGK39434.1"/>
    </source>
</evidence>
<dbReference type="InterPro" id="IPR009100">
    <property type="entry name" value="AcylCoA_DH/oxidase_NM_dom_sf"/>
</dbReference>
<evidence type="ECO:0000259" key="8">
    <source>
        <dbReference type="Pfam" id="PF02771"/>
    </source>
</evidence>
<feature type="region of interest" description="Disordered" evidence="6">
    <location>
        <begin position="355"/>
        <end position="379"/>
    </location>
</feature>
<dbReference type="InterPro" id="IPR050741">
    <property type="entry name" value="Acyl-CoA_dehydrogenase"/>
</dbReference>
<evidence type="ECO:0000259" key="7">
    <source>
        <dbReference type="Pfam" id="PF00441"/>
    </source>
</evidence>
<evidence type="ECO:0000256" key="5">
    <source>
        <dbReference type="ARBA" id="ARBA00023002"/>
    </source>
</evidence>
<evidence type="ECO:0000256" key="1">
    <source>
        <dbReference type="ARBA" id="ARBA00001974"/>
    </source>
</evidence>
<comment type="cofactor">
    <cofactor evidence="1">
        <name>FAD</name>
        <dbReference type="ChEBI" id="CHEBI:57692"/>
    </cofactor>
</comment>
<dbReference type="InterPro" id="IPR046373">
    <property type="entry name" value="Acyl-CoA_Oxase/DH_mid-dom_sf"/>
</dbReference>
<sequence length="379" mass="40173">MHPPELVSRSRAIASEAAGRAADLDRDDAFPMQAVAALARAELLGAPVPCAAGGAGLGCEPAGARPLLEILRILGTGSLPLARVYEGHVNALRLVARYGTDEQRERLFAEARGGTLFGVWNTDARERPLALVEGSRGLSLTGAKAFCSGAGHVARPLVTARAAHGRVMLVPRLEPGERVDLSDWRAHGMRASATGNVAFDGVRVAAQDVLGEPGDYERQPLFSGGAWRFCAAQLGGIEAVLDAMREHLRACERDGDPHQRARIGQAAIAAETARLWVERACDLAEGLVPEAADPERVVAYVDLARCAVERAGLDVVELAQRSVGLAGFMRTHPLERLVRDLSTYLRQPAPDRALVSGGAHVAGSGRPSGEVWRDPEGAP</sequence>
<proteinExistence type="inferred from homology"/>
<gene>
    <name evidence="9" type="ORF">GCM10011322_28200</name>
</gene>
<feature type="domain" description="Acyl-CoA dehydrogenase/oxidase C-terminal" evidence="7">
    <location>
        <begin position="225"/>
        <end position="342"/>
    </location>
</feature>
<comment type="similarity">
    <text evidence="2">Belongs to the acyl-CoA dehydrogenase family.</text>
</comment>
<dbReference type="InterPro" id="IPR009075">
    <property type="entry name" value="AcylCo_DH/oxidase_C"/>
</dbReference>
<dbReference type="Proteomes" id="UP000600449">
    <property type="component" value="Unassembled WGS sequence"/>
</dbReference>
<keyword evidence="3" id="KW-0285">Flavoprotein</keyword>
<dbReference type="InterPro" id="IPR036250">
    <property type="entry name" value="AcylCo_DH-like_C"/>
</dbReference>
<keyword evidence="5" id="KW-0560">Oxidoreductase</keyword>
<keyword evidence="4" id="KW-0274">FAD</keyword>
<dbReference type="InterPro" id="IPR037069">
    <property type="entry name" value="AcylCoA_DH/ox_N_sf"/>
</dbReference>
<dbReference type="RefSeq" id="WP_188913870.1">
    <property type="nucleotide sequence ID" value="NZ_BMMF01000008.1"/>
</dbReference>
<evidence type="ECO:0000256" key="6">
    <source>
        <dbReference type="SAM" id="MobiDB-lite"/>
    </source>
</evidence>
<comment type="caution">
    <text evidence="9">The sequence shown here is derived from an EMBL/GenBank/DDBJ whole genome shotgun (WGS) entry which is preliminary data.</text>
</comment>
<dbReference type="PANTHER" id="PTHR48083">
    <property type="entry name" value="MEDIUM-CHAIN SPECIFIC ACYL-COA DEHYDROGENASE, MITOCHONDRIAL-RELATED"/>
    <property type="match status" value="1"/>
</dbReference>
<dbReference type="GO" id="GO:0033539">
    <property type="term" value="P:fatty acid beta-oxidation using acyl-CoA dehydrogenase"/>
    <property type="evidence" value="ECO:0007669"/>
    <property type="project" value="TreeGrafter"/>
</dbReference>
<accession>A0A917QAF4</accession>
<feature type="domain" description="Acyl-CoA dehydrogenase/oxidase N-terminal" evidence="8">
    <location>
        <begin position="13"/>
        <end position="108"/>
    </location>
</feature>
<evidence type="ECO:0000313" key="10">
    <source>
        <dbReference type="Proteomes" id="UP000600449"/>
    </source>
</evidence>
<dbReference type="Pfam" id="PF02771">
    <property type="entry name" value="Acyl-CoA_dh_N"/>
    <property type="match status" value="1"/>
</dbReference>
<dbReference type="PIRSF" id="PIRSF016578">
    <property type="entry name" value="HsaA"/>
    <property type="match status" value="1"/>
</dbReference>
<dbReference type="InterPro" id="IPR013786">
    <property type="entry name" value="AcylCoA_DH/ox_N"/>
</dbReference>
<evidence type="ECO:0000256" key="3">
    <source>
        <dbReference type="ARBA" id="ARBA00022630"/>
    </source>
</evidence>
<evidence type="ECO:0008006" key="11">
    <source>
        <dbReference type="Google" id="ProtNLM"/>
    </source>
</evidence>
<dbReference type="AlphaFoldDB" id="A0A917QAF4"/>
<keyword evidence="10" id="KW-1185">Reference proteome</keyword>
<dbReference type="PANTHER" id="PTHR48083:SF37">
    <property type="entry name" value="DEHYDROGENASE, PUTATIVE-RELATED"/>
    <property type="match status" value="1"/>
</dbReference>
<dbReference type="GO" id="GO:0050660">
    <property type="term" value="F:flavin adenine dinucleotide binding"/>
    <property type="evidence" value="ECO:0007669"/>
    <property type="project" value="InterPro"/>
</dbReference>
<dbReference type="Gene3D" id="2.40.110.10">
    <property type="entry name" value="Butyryl-CoA Dehydrogenase, subunit A, domain 2"/>
    <property type="match status" value="1"/>
</dbReference>
<dbReference type="EMBL" id="BMMF01000008">
    <property type="protein sequence ID" value="GGK39434.1"/>
    <property type="molecule type" value="Genomic_DNA"/>
</dbReference>
<reference evidence="9 10" key="1">
    <citation type="journal article" date="2014" name="Int. J. Syst. Evol. Microbiol.">
        <title>Complete genome sequence of Corynebacterium casei LMG S-19264T (=DSM 44701T), isolated from a smear-ripened cheese.</title>
        <authorList>
            <consortium name="US DOE Joint Genome Institute (JGI-PGF)"/>
            <person name="Walter F."/>
            <person name="Albersmeier A."/>
            <person name="Kalinowski J."/>
            <person name="Ruckert C."/>
        </authorList>
    </citation>
    <scope>NUCLEOTIDE SEQUENCE [LARGE SCALE GENOMIC DNA]</scope>
    <source>
        <strain evidence="9 10">CGMCC 1.9161</strain>
    </source>
</reference>
<name>A0A917QAF4_9HYPH</name>
<dbReference type="GO" id="GO:0003995">
    <property type="term" value="F:acyl-CoA dehydrogenase activity"/>
    <property type="evidence" value="ECO:0007669"/>
    <property type="project" value="TreeGrafter"/>
</dbReference>